<keyword evidence="2" id="KW-1185">Reference proteome</keyword>
<protein>
    <submittedName>
        <fullName evidence="1">Uncharacterized protein</fullName>
    </submittedName>
</protein>
<evidence type="ECO:0000313" key="2">
    <source>
        <dbReference type="Proteomes" id="UP000589520"/>
    </source>
</evidence>
<comment type="caution">
    <text evidence="1">The sequence shown here is derived from an EMBL/GenBank/DDBJ whole genome shotgun (WGS) entry which is preliminary data.</text>
</comment>
<dbReference type="EMBL" id="JACCCW010000001">
    <property type="protein sequence ID" value="NYF79024.1"/>
    <property type="molecule type" value="Genomic_DNA"/>
</dbReference>
<organism evidence="1 2">
    <name type="scientific">Granulicella arctica</name>
    <dbReference type="NCBI Taxonomy" id="940613"/>
    <lineage>
        <taxon>Bacteria</taxon>
        <taxon>Pseudomonadati</taxon>
        <taxon>Acidobacteriota</taxon>
        <taxon>Terriglobia</taxon>
        <taxon>Terriglobales</taxon>
        <taxon>Acidobacteriaceae</taxon>
        <taxon>Granulicella</taxon>
    </lineage>
</organism>
<dbReference type="Proteomes" id="UP000589520">
    <property type="component" value="Unassembled WGS sequence"/>
</dbReference>
<accession>A0A7Y9PFM6</accession>
<reference evidence="1 2" key="1">
    <citation type="submission" date="2020-07" db="EMBL/GenBank/DDBJ databases">
        <title>Genomic Encyclopedia of Type Strains, Phase IV (KMG-V): Genome sequencing to study the core and pangenomes of soil and plant-associated prokaryotes.</title>
        <authorList>
            <person name="Whitman W."/>
        </authorList>
    </citation>
    <scope>NUCLEOTIDE SEQUENCE [LARGE SCALE GENOMIC DNA]</scope>
    <source>
        <strain evidence="1 2">X4EP2</strain>
    </source>
</reference>
<gene>
    <name evidence="1" type="ORF">HDF17_001311</name>
</gene>
<proteinExistence type="predicted"/>
<name>A0A7Y9PFM6_9BACT</name>
<evidence type="ECO:0000313" key="1">
    <source>
        <dbReference type="EMBL" id="NYF79024.1"/>
    </source>
</evidence>
<sequence>MHLHCLLIRADRFTGIFFTNYVTSVLLHRILSKRDATPGAVALTEIDAYNLATVIAQ</sequence>
<dbReference type="AlphaFoldDB" id="A0A7Y9PFM6"/>